<name>E8LEG6_9FIRM</name>
<dbReference type="InterPro" id="IPR017900">
    <property type="entry name" value="4Fe4S_Fe_S_CS"/>
</dbReference>
<keyword evidence="2" id="KW-0408">Iron</keyword>
<keyword evidence="3" id="KW-0411">Iron-sulfur</keyword>
<feature type="domain" description="4Fe-4S ferredoxin-type" evidence="5">
    <location>
        <begin position="199"/>
        <end position="230"/>
    </location>
</feature>
<reference evidence="6 7" key="1">
    <citation type="submission" date="2011-01" db="EMBL/GenBank/DDBJ databases">
        <authorList>
            <person name="Weinstock G."/>
            <person name="Sodergren E."/>
            <person name="Clifton S."/>
            <person name="Fulton L."/>
            <person name="Fulton B."/>
            <person name="Courtney L."/>
            <person name="Fronick C."/>
            <person name="Harrison M."/>
            <person name="Strong C."/>
            <person name="Farmer C."/>
            <person name="Delahaunty K."/>
            <person name="Markovic C."/>
            <person name="Hall O."/>
            <person name="Minx P."/>
            <person name="Tomlinson C."/>
            <person name="Mitreva M."/>
            <person name="Hou S."/>
            <person name="Chen J."/>
            <person name="Wollam A."/>
            <person name="Pepin K.H."/>
            <person name="Johnson M."/>
            <person name="Bhonagiri V."/>
            <person name="Zhang X."/>
            <person name="Suruliraj S."/>
            <person name="Warren W."/>
            <person name="Chinwalla A."/>
            <person name="Mardis E.R."/>
            <person name="Wilson R.K."/>
        </authorList>
    </citation>
    <scope>NUCLEOTIDE SEQUENCE [LARGE SCALE GENOMIC DNA]</scope>
    <source>
        <strain evidence="6 7">YIT 12067</strain>
    </source>
</reference>
<dbReference type="HOGENOM" id="CLU_063409_0_0_9"/>
<evidence type="ECO:0000313" key="7">
    <source>
        <dbReference type="Proteomes" id="UP000004923"/>
    </source>
</evidence>
<dbReference type="SUPFAM" id="SSF46548">
    <property type="entry name" value="alpha-helical ferredoxin"/>
    <property type="match status" value="1"/>
</dbReference>
<dbReference type="AlphaFoldDB" id="E8LEG6"/>
<dbReference type="Gene3D" id="1.10.1060.10">
    <property type="entry name" value="Alpha-helical ferredoxin"/>
    <property type="match status" value="1"/>
</dbReference>
<sequence>MQKIEKLLQKRAAELLAEGTVERVLAWQAGEFFYDNAPAAVGSADECDKLVYNEFCPANLCKYLIETSHAGKKTAVFLKPCDTYGVNQLLKDNRIKRELVYAIGTPCSGMLDINKIKAAGAKGIISVSVDGDEVVVNTAYGEKRLAKADVLLNKCLMCKGAAYKIADEELAEPLTVPQFTGDKFAKVKEIEAMSAEERFAFWQSELSKCIRCNACRDICPACSCEQCIFDKSDTPVAGKAYADEVEEQMYHIIRAFHVAGRCTGCGECARVCPQGIHLELLNMKFMKDINSFFGQYQAGADSETPAPQVSYKQNDPEANSAVEGREQHV</sequence>
<dbReference type="EMBL" id="AEVN01000051">
    <property type="protein sequence ID" value="EFY04766.1"/>
    <property type="molecule type" value="Genomic_DNA"/>
</dbReference>
<dbReference type="PROSITE" id="PS51379">
    <property type="entry name" value="4FE4S_FER_2"/>
    <property type="match status" value="2"/>
</dbReference>
<evidence type="ECO:0000256" key="1">
    <source>
        <dbReference type="ARBA" id="ARBA00022723"/>
    </source>
</evidence>
<comment type="caution">
    <text evidence="6">The sequence shown here is derived from an EMBL/GenBank/DDBJ whole genome shotgun (WGS) entry which is preliminary data.</text>
</comment>
<gene>
    <name evidence="6" type="ORF">HMPREF9443_01250</name>
</gene>
<feature type="region of interest" description="Disordered" evidence="4">
    <location>
        <begin position="300"/>
        <end position="329"/>
    </location>
</feature>
<dbReference type="PROSITE" id="PS00198">
    <property type="entry name" value="4FE4S_FER_1"/>
    <property type="match status" value="2"/>
</dbReference>
<evidence type="ECO:0000259" key="5">
    <source>
        <dbReference type="PROSITE" id="PS51379"/>
    </source>
</evidence>
<evidence type="ECO:0000256" key="3">
    <source>
        <dbReference type="ARBA" id="ARBA00023014"/>
    </source>
</evidence>
<evidence type="ECO:0000256" key="2">
    <source>
        <dbReference type="ARBA" id="ARBA00023004"/>
    </source>
</evidence>
<dbReference type="InterPro" id="IPR009051">
    <property type="entry name" value="Helical_ferredxn"/>
</dbReference>
<evidence type="ECO:0000256" key="4">
    <source>
        <dbReference type="SAM" id="MobiDB-lite"/>
    </source>
</evidence>
<dbReference type="eggNOG" id="COG4656">
    <property type="taxonomic scope" value="Bacteria"/>
</dbReference>
<keyword evidence="7" id="KW-1185">Reference proteome</keyword>
<dbReference type="OrthoDB" id="9773828at2"/>
<dbReference type="Proteomes" id="UP000004923">
    <property type="component" value="Unassembled WGS sequence"/>
</dbReference>
<dbReference type="Pfam" id="PF13183">
    <property type="entry name" value="Fer4_8"/>
    <property type="match status" value="1"/>
</dbReference>
<evidence type="ECO:0000313" key="6">
    <source>
        <dbReference type="EMBL" id="EFY04766.1"/>
    </source>
</evidence>
<dbReference type="GO" id="GO:0046872">
    <property type="term" value="F:metal ion binding"/>
    <property type="evidence" value="ECO:0007669"/>
    <property type="project" value="UniProtKB-KW"/>
</dbReference>
<protein>
    <submittedName>
        <fullName evidence="6">4Fe-4S binding domain protein</fullName>
    </submittedName>
</protein>
<keyword evidence="1" id="KW-0479">Metal-binding</keyword>
<accession>E8LEG6</accession>
<dbReference type="InterPro" id="IPR017896">
    <property type="entry name" value="4Fe4S_Fe-S-bd"/>
</dbReference>
<organism evidence="6 7">
    <name type="scientific">Phascolarctobacterium succinatutens YIT 12067</name>
    <dbReference type="NCBI Taxonomy" id="626939"/>
    <lineage>
        <taxon>Bacteria</taxon>
        <taxon>Bacillati</taxon>
        <taxon>Bacillota</taxon>
        <taxon>Negativicutes</taxon>
        <taxon>Acidaminococcales</taxon>
        <taxon>Acidaminococcaceae</taxon>
        <taxon>Phascolarctobacterium</taxon>
    </lineage>
</organism>
<feature type="compositionally biased region" description="Polar residues" evidence="4">
    <location>
        <begin position="305"/>
        <end position="317"/>
    </location>
</feature>
<feature type="domain" description="4Fe-4S ferredoxin-type" evidence="5">
    <location>
        <begin position="253"/>
        <end position="283"/>
    </location>
</feature>
<dbReference type="GO" id="GO:0051536">
    <property type="term" value="F:iron-sulfur cluster binding"/>
    <property type="evidence" value="ECO:0007669"/>
    <property type="project" value="UniProtKB-KW"/>
</dbReference>
<dbReference type="RefSeq" id="WP_009145609.1">
    <property type="nucleotide sequence ID" value="NZ_GL830888.1"/>
</dbReference>
<proteinExistence type="predicted"/>